<keyword evidence="10" id="KW-1185">Reference proteome</keyword>
<dbReference type="SUPFAM" id="SSF54416">
    <property type="entry name" value="Amine oxidase N-terminal region"/>
    <property type="match status" value="2"/>
</dbReference>
<evidence type="ECO:0000256" key="6">
    <source>
        <dbReference type="ARBA" id="ARBA00023008"/>
    </source>
</evidence>
<feature type="domain" description="Copper amine oxidase catalytic" evidence="8">
    <location>
        <begin position="235"/>
        <end position="350"/>
    </location>
</feature>
<dbReference type="Pfam" id="PF01179">
    <property type="entry name" value="Cu_amine_oxid"/>
    <property type="match status" value="1"/>
</dbReference>
<dbReference type="GO" id="GO:0048038">
    <property type="term" value="F:quinone binding"/>
    <property type="evidence" value="ECO:0007669"/>
    <property type="project" value="InterPro"/>
</dbReference>
<proteinExistence type="inferred from homology"/>
<dbReference type="InterPro" id="IPR016182">
    <property type="entry name" value="Cu_amine_oxidase_N-reg"/>
</dbReference>
<organism evidence="9 10">
    <name type="scientific">Wickerhamomyces pijperi</name>
    <name type="common">Yeast</name>
    <name type="synonym">Pichia pijperi</name>
    <dbReference type="NCBI Taxonomy" id="599730"/>
    <lineage>
        <taxon>Eukaryota</taxon>
        <taxon>Fungi</taxon>
        <taxon>Dikarya</taxon>
        <taxon>Ascomycota</taxon>
        <taxon>Saccharomycotina</taxon>
        <taxon>Saccharomycetes</taxon>
        <taxon>Phaffomycetales</taxon>
        <taxon>Wickerhamomycetaceae</taxon>
        <taxon>Wickerhamomyces</taxon>
    </lineage>
</organism>
<comment type="similarity">
    <text evidence="2 7">Belongs to the copper/topaquinone oxidase family.</text>
</comment>
<comment type="caution">
    <text evidence="9">The sequence shown here is derived from an EMBL/GenBank/DDBJ whole genome shotgun (WGS) entry which is preliminary data.</text>
</comment>
<keyword evidence="4 7" id="KW-0801">TPQ</keyword>
<dbReference type="OrthoDB" id="5379943at2759"/>
<comment type="PTM">
    <text evidence="7">Topaquinone (TPQ) is generated by copper-dependent autoxidation of a specific tyrosyl residue.</text>
</comment>
<reference evidence="9" key="2">
    <citation type="submission" date="2021-01" db="EMBL/GenBank/DDBJ databases">
        <authorList>
            <person name="Schikora-Tamarit M.A."/>
        </authorList>
    </citation>
    <scope>NUCLEOTIDE SEQUENCE</scope>
    <source>
        <strain evidence="9">CBS2887</strain>
    </source>
</reference>
<protein>
    <recommendedName>
        <fullName evidence="7">Amine oxidase</fullName>
        <ecNumber evidence="7">1.4.3.-</ecNumber>
    </recommendedName>
</protein>
<evidence type="ECO:0000313" key="9">
    <source>
        <dbReference type="EMBL" id="KAH3688999.1"/>
    </source>
</evidence>
<evidence type="ECO:0000256" key="3">
    <source>
        <dbReference type="ARBA" id="ARBA00022723"/>
    </source>
</evidence>
<dbReference type="Gene3D" id="2.70.98.20">
    <property type="entry name" value="Copper amine oxidase, catalytic domain"/>
    <property type="match status" value="1"/>
</dbReference>
<dbReference type="Gene3D" id="3.10.450.40">
    <property type="match status" value="2"/>
</dbReference>
<evidence type="ECO:0000256" key="1">
    <source>
        <dbReference type="ARBA" id="ARBA00001935"/>
    </source>
</evidence>
<dbReference type="GO" id="GO:0005507">
    <property type="term" value="F:copper ion binding"/>
    <property type="evidence" value="ECO:0007669"/>
    <property type="project" value="InterPro"/>
</dbReference>
<dbReference type="InterPro" id="IPR036460">
    <property type="entry name" value="Cu_amine_oxidase_C_sf"/>
</dbReference>
<evidence type="ECO:0000256" key="4">
    <source>
        <dbReference type="ARBA" id="ARBA00022772"/>
    </source>
</evidence>
<comment type="cofactor">
    <cofactor evidence="1">
        <name>Cu cation</name>
        <dbReference type="ChEBI" id="CHEBI:23378"/>
    </cofactor>
</comment>
<keyword evidence="5 7" id="KW-0560">Oxidoreductase</keyword>
<dbReference type="Proteomes" id="UP000774326">
    <property type="component" value="Unassembled WGS sequence"/>
</dbReference>
<dbReference type="InterPro" id="IPR015798">
    <property type="entry name" value="Cu_amine_oxidase_C"/>
</dbReference>
<evidence type="ECO:0000313" key="10">
    <source>
        <dbReference type="Proteomes" id="UP000774326"/>
    </source>
</evidence>
<sequence>MALHPFDSITDAEIRLTSKLIKDLNGTNKVHFTQMDRLDPPKTDMIKYLDAERYGKGPLPVIPRKTYVYYYLNDSMPLYKALVNVTYGHVITNVAVKDAAAGPLLPEDLGAIEDLVHTHPVFLEEAKKLNLPDYVEICVDPWMYGTDSDDIKEPLIQCYVYLKVHHPDANHYSLPLKFSPVFTLLTRKFVRMDYLPGGIDEKTCATEPWKPVKAVEYHPDLNGETEIRDLKPLIIEQPEGVSFQITGSKVEWQGWEFRVATNAREGVVLYDVHFKGRSLFYRIALNEMTVPYGDPRKPYHRKQAFDLGDCGFGVNANQLNLGCDCLGVIKYLDCYRIDGEGSPIKLTNTV</sequence>
<dbReference type="SUPFAM" id="SSF49998">
    <property type="entry name" value="Amine oxidase catalytic domain"/>
    <property type="match status" value="1"/>
</dbReference>
<feature type="non-terminal residue" evidence="9">
    <location>
        <position position="350"/>
    </location>
</feature>
<accession>A0A9P8TSL3</accession>
<dbReference type="PANTHER" id="PTHR10638:SF33">
    <property type="entry name" value="AMINE OXIDASE"/>
    <property type="match status" value="1"/>
</dbReference>
<dbReference type="AlphaFoldDB" id="A0A9P8TSL3"/>
<dbReference type="EMBL" id="JAEUBG010000006">
    <property type="protein sequence ID" value="KAH3688999.1"/>
    <property type="molecule type" value="Genomic_DNA"/>
</dbReference>
<name>A0A9P8TSL3_WICPI</name>
<dbReference type="GO" id="GO:0009308">
    <property type="term" value="P:amine metabolic process"/>
    <property type="evidence" value="ECO:0007669"/>
    <property type="project" value="UniProtKB-UniRule"/>
</dbReference>
<evidence type="ECO:0000259" key="8">
    <source>
        <dbReference type="Pfam" id="PF01179"/>
    </source>
</evidence>
<keyword evidence="6 7" id="KW-0186">Copper</keyword>
<evidence type="ECO:0000256" key="5">
    <source>
        <dbReference type="ARBA" id="ARBA00023002"/>
    </source>
</evidence>
<comment type="cofactor">
    <cofactor evidence="7">
        <name>Cu cation</name>
        <dbReference type="ChEBI" id="CHEBI:23378"/>
    </cofactor>
    <text evidence="7">Contains 1 topaquinone per subunit.</text>
</comment>
<reference evidence="9" key="1">
    <citation type="journal article" date="2021" name="Open Biol.">
        <title>Shared evolutionary footprints suggest mitochondrial oxidative damage underlies multiple complex I losses in fungi.</title>
        <authorList>
            <person name="Schikora-Tamarit M.A."/>
            <person name="Marcet-Houben M."/>
            <person name="Nosek J."/>
            <person name="Gabaldon T."/>
        </authorList>
    </citation>
    <scope>NUCLEOTIDE SEQUENCE</scope>
    <source>
        <strain evidence="9">CBS2887</strain>
    </source>
</reference>
<dbReference type="GO" id="GO:0008131">
    <property type="term" value="F:primary methylamine oxidase activity"/>
    <property type="evidence" value="ECO:0007669"/>
    <property type="project" value="InterPro"/>
</dbReference>
<evidence type="ECO:0000256" key="2">
    <source>
        <dbReference type="ARBA" id="ARBA00007983"/>
    </source>
</evidence>
<dbReference type="EC" id="1.4.3.-" evidence="7"/>
<dbReference type="InterPro" id="IPR000269">
    <property type="entry name" value="Cu_amine_oxidase"/>
</dbReference>
<keyword evidence="3 7" id="KW-0479">Metal-binding</keyword>
<gene>
    <name evidence="9" type="ORF">WICPIJ_000015</name>
</gene>
<dbReference type="PANTHER" id="PTHR10638">
    <property type="entry name" value="COPPER AMINE OXIDASE"/>
    <property type="match status" value="1"/>
</dbReference>
<evidence type="ECO:0000256" key="7">
    <source>
        <dbReference type="RuleBase" id="RU000672"/>
    </source>
</evidence>